<dbReference type="Pfam" id="PF13966">
    <property type="entry name" value="zf-RVT"/>
    <property type="match status" value="1"/>
</dbReference>
<proteinExistence type="predicted"/>
<dbReference type="InterPro" id="IPR043502">
    <property type="entry name" value="DNA/RNA_pol_sf"/>
</dbReference>
<dbReference type="PANTHER" id="PTHR33116:SF78">
    <property type="entry name" value="OS12G0587133 PROTEIN"/>
    <property type="match status" value="1"/>
</dbReference>
<dbReference type="PANTHER" id="PTHR33116">
    <property type="entry name" value="REVERSE TRANSCRIPTASE ZINC-BINDING DOMAIN-CONTAINING PROTEIN-RELATED-RELATED"/>
    <property type="match status" value="1"/>
</dbReference>
<reference evidence="2 3" key="2">
    <citation type="journal article" date="2017" name="Front. Plant Sci.">
        <title>Gene Classification and Mining of Molecular Markers Useful in Red Clover (Trifolium pratense) Breeding.</title>
        <authorList>
            <person name="Istvanek J."/>
            <person name="Dluhosova J."/>
            <person name="Dluhos P."/>
            <person name="Patkova L."/>
            <person name="Nedelnik J."/>
            <person name="Repkova J."/>
        </authorList>
    </citation>
    <scope>NUCLEOTIDE SEQUENCE [LARGE SCALE GENOMIC DNA]</scope>
    <source>
        <strain evidence="3">cv. Tatra</strain>
        <tissue evidence="2">Young leaves</tissue>
    </source>
</reference>
<sequence length="593" mass="68336">MVFKLDLYKAYDRVNWKFLQDTLLKFKFPPVIISLIMFGLTHSSNTILWNGSKTEAFTPVRGLRQGDPLSPYLFVLCMERLGAMIERQVNISCWKPMQMVKNGTKLSHLFFADDVLLFAKATTKSSSRVSRHIRENIAGCSQIQATDRFEKYLGFKMFHGKVRKQDYSDVYDRIASKLTSWKSRLLNKPGRVVLANSVISSLPSYHMQINWFPQGVCDDLDKIVRRFIWKGTGDKGMHLVGWNKITQPRKLGGLGVRRSRLQNVALLGKLIWEILHSPNKLWVKLFDDRYLKGQLPFNVRIYGGSAVWNSLVKAMNMLRDGFTLKIGDGNSSFWFDPWVFKERLSSVVPYVDIHDTSLKIQEVWTNGTWNLNQLYTSIPDYVRNAITSLQPCIVNDLPDIWTWHDSSSGIYTAKDAYCWLLEPSPCNNLTGWQWIWRLHLPANIQFFIWQLVHESIPTNAMLHHRQVCTSDLCHRCSLSSETIDHCLFLYGDSVAIWNMCGLHSVPSTIQGVDRLTWCKLLGKRYGNIVFVTLWIVWCARNDFIFNNHRESTYTSVSKIHAIVNASSDAFSLMPAVSTSTLNQRRVSWSRPAE</sequence>
<feature type="non-terminal residue" evidence="2">
    <location>
        <position position="593"/>
    </location>
</feature>
<feature type="domain" description="Reverse transcriptase" evidence="1">
    <location>
        <begin position="1"/>
        <end position="186"/>
    </location>
</feature>
<dbReference type="Pfam" id="PF00078">
    <property type="entry name" value="RVT_1"/>
    <property type="match status" value="1"/>
</dbReference>
<dbReference type="InterPro" id="IPR000477">
    <property type="entry name" value="RT_dom"/>
</dbReference>
<dbReference type="PROSITE" id="PS50878">
    <property type="entry name" value="RT_POL"/>
    <property type="match status" value="1"/>
</dbReference>
<gene>
    <name evidence="2" type="ORF">L195_g030853</name>
</gene>
<accession>A0A2K3L8S4</accession>
<protein>
    <submittedName>
        <fullName evidence="2">Ribonuclease H</fullName>
    </submittedName>
</protein>
<evidence type="ECO:0000313" key="3">
    <source>
        <dbReference type="Proteomes" id="UP000236291"/>
    </source>
</evidence>
<reference evidence="2 3" key="1">
    <citation type="journal article" date="2014" name="Am. J. Bot.">
        <title>Genome assembly and annotation for red clover (Trifolium pratense; Fabaceae).</title>
        <authorList>
            <person name="Istvanek J."/>
            <person name="Jaros M."/>
            <person name="Krenek A."/>
            <person name="Repkova J."/>
        </authorList>
    </citation>
    <scope>NUCLEOTIDE SEQUENCE [LARGE SCALE GENOMIC DNA]</scope>
    <source>
        <strain evidence="3">cv. Tatra</strain>
        <tissue evidence="2">Young leaves</tissue>
    </source>
</reference>
<name>A0A2K3L8S4_TRIPR</name>
<dbReference type="EMBL" id="ASHM01028266">
    <property type="protein sequence ID" value="PNX74924.1"/>
    <property type="molecule type" value="Genomic_DNA"/>
</dbReference>
<organism evidence="2 3">
    <name type="scientific">Trifolium pratense</name>
    <name type="common">Red clover</name>
    <dbReference type="NCBI Taxonomy" id="57577"/>
    <lineage>
        <taxon>Eukaryota</taxon>
        <taxon>Viridiplantae</taxon>
        <taxon>Streptophyta</taxon>
        <taxon>Embryophyta</taxon>
        <taxon>Tracheophyta</taxon>
        <taxon>Spermatophyta</taxon>
        <taxon>Magnoliopsida</taxon>
        <taxon>eudicotyledons</taxon>
        <taxon>Gunneridae</taxon>
        <taxon>Pentapetalae</taxon>
        <taxon>rosids</taxon>
        <taxon>fabids</taxon>
        <taxon>Fabales</taxon>
        <taxon>Fabaceae</taxon>
        <taxon>Papilionoideae</taxon>
        <taxon>50 kb inversion clade</taxon>
        <taxon>NPAAA clade</taxon>
        <taxon>Hologalegina</taxon>
        <taxon>IRL clade</taxon>
        <taxon>Trifolieae</taxon>
        <taxon>Trifolium</taxon>
    </lineage>
</organism>
<evidence type="ECO:0000259" key="1">
    <source>
        <dbReference type="PROSITE" id="PS50878"/>
    </source>
</evidence>
<dbReference type="InterPro" id="IPR026960">
    <property type="entry name" value="RVT-Znf"/>
</dbReference>
<comment type="caution">
    <text evidence="2">The sequence shown here is derived from an EMBL/GenBank/DDBJ whole genome shotgun (WGS) entry which is preliminary data.</text>
</comment>
<evidence type="ECO:0000313" key="2">
    <source>
        <dbReference type="EMBL" id="PNX74924.1"/>
    </source>
</evidence>
<dbReference type="STRING" id="57577.A0A2K3L8S4"/>
<dbReference type="SUPFAM" id="SSF56672">
    <property type="entry name" value="DNA/RNA polymerases"/>
    <property type="match status" value="1"/>
</dbReference>
<dbReference type="Proteomes" id="UP000236291">
    <property type="component" value="Unassembled WGS sequence"/>
</dbReference>
<dbReference type="AlphaFoldDB" id="A0A2K3L8S4"/>